<keyword evidence="2" id="KW-0472">Membrane</keyword>
<gene>
    <name evidence="3" type="ORF">EYF80_059259</name>
</gene>
<comment type="caution">
    <text evidence="3">The sequence shown here is derived from an EMBL/GenBank/DDBJ whole genome shotgun (WGS) entry which is preliminary data.</text>
</comment>
<proteinExistence type="predicted"/>
<accession>A0A4Z2EP93</accession>
<name>A0A4Z2EP93_9TELE</name>
<keyword evidence="2" id="KW-1133">Transmembrane helix</keyword>
<protein>
    <submittedName>
        <fullName evidence="3">Uncharacterized protein</fullName>
    </submittedName>
</protein>
<reference evidence="3 4" key="1">
    <citation type="submission" date="2019-03" db="EMBL/GenBank/DDBJ databases">
        <title>First draft genome of Liparis tanakae, snailfish: a comprehensive survey of snailfish specific genes.</title>
        <authorList>
            <person name="Kim W."/>
            <person name="Song I."/>
            <person name="Jeong J.-H."/>
            <person name="Kim D."/>
            <person name="Kim S."/>
            <person name="Ryu S."/>
            <person name="Song J.Y."/>
            <person name="Lee S.K."/>
        </authorList>
    </citation>
    <scope>NUCLEOTIDE SEQUENCE [LARGE SCALE GENOMIC DNA]</scope>
    <source>
        <tissue evidence="3">Muscle</tissue>
    </source>
</reference>
<dbReference type="Proteomes" id="UP000314294">
    <property type="component" value="Unassembled WGS sequence"/>
</dbReference>
<keyword evidence="2" id="KW-0812">Transmembrane</keyword>
<evidence type="ECO:0000256" key="2">
    <source>
        <dbReference type="SAM" id="Phobius"/>
    </source>
</evidence>
<keyword evidence="4" id="KW-1185">Reference proteome</keyword>
<dbReference type="EMBL" id="SRLO01004321">
    <property type="protein sequence ID" value="TNN30589.1"/>
    <property type="molecule type" value="Genomic_DNA"/>
</dbReference>
<organism evidence="3 4">
    <name type="scientific">Liparis tanakae</name>
    <name type="common">Tanaka's snailfish</name>
    <dbReference type="NCBI Taxonomy" id="230148"/>
    <lineage>
        <taxon>Eukaryota</taxon>
        <taxon>Metazoa</taxon>
        <taxon>Chordata</taxon>
        <taxon>Craniata</taxon>
        <taxon>Vertebrata</taxon>
        <taxon>Euteleostomi</taxon>
        <taxon>Actinopterygii</taxon>
        <taxon>Neopterygii</taxon>
        <taxon>Teleostei</taxon>
        <taxon>Neoteleostei</taxon>
        <taxon>Acanthomorphata</taxon>
        <taxon>Eupercaria</taxon>
        <taxon>Perciformes</taxon>
        <taxon>Cottioidei</taxon>
        <taxon>Cottales</taxon>
        <taxon>Liparidae</taxon>
        <taxon>Liparis</taxon>
    </lineage>
</organism>
<sequence>MAQTWQKPPLRGAQSGAPPRGLQERPQGLALLLFLLFDDDDEAAARDRGNSSISKGSRWAGGVSTLFAMVSGGPNAGCVCVCVCLYVCVCGLFDLAVLFCKMPAYLMKLKFLVEMI</sequence>
<dbReference type="AlphaFoldDB" id="A0A4Z2EP93"/>
<feature type="region of interest" description="Disordered" evidence="1">
    <location>
        <begin position="1"/>
        <end position="23"/>
    </location>
</feature>
<evidence type="ECO:0000313" key="4">
    <source>
        <dbReference type="Proteomes" id="UP000314294"/>
    </source>
</evidence>
<evidence type="ECO:0000313" key="3">
    <source>
        <dbReference type="EMBL" id="TNN30589.1"/>
    </source>
</evidence>
<evidence type="ECO:0000256" key="1">
    <source>
        <dbReference type="SAM" id="MobiDB-lite"/>
    </source>
</evidence>
<feature type="transmembrane region" description="Helical" evidence="2">
    <location>
        <begin position="74"/>
        <end position="100"/>
    </location>
</feature>